<gene>
    <name evidence="3" type="ORF">ACFOD3_00560</name>
</gene>
<keyword evidence="4" id="KW-1185">Reference proteome</keyword>
<dbReference type="InterPro" id="IPR000674">
    <property type="entry name" value="Ald_Oxase/Xan_DH_a/b"/>
</dbReference>
<evidence type="ECO:0000313" key="4">
    <source>
        <dbReference type="Proteomes" id="UP001595420"/>
    </source>
</evidence>
<dbReference type="Pfam" id="PF01315">
    <property type="entry name" value="Ald_Xan_dh_C"/>
    <property type="match status" value="1"/>
</dbReference>
<dbReference type="Pfam" id="PF20256">
    <property type="entry name" value="MoCoBD_2"/>
    <property type="match status" value="1"/>
</dbReference>
<evidence type="ECO:0000313" key="3">
    <source>
        <dbReference type="EMBL" id="MFC2998359.1"/>
    </source>
</evidence>
<evidence type="ECO:0000259" key="2">
    <source>
        <dbReference type="SMART" id="SM01008"/>
    </source>
</evidence>
<dbReference type="InterPro" id="IPR046867">
    <property type="entry name" value="AldOxase/xan_DH_MoCoBD2"/>
</dbReference>
<dbReference type="RefSeq" id="WP_216833740.1">
    <property type="nucleotide sequence ID" value="NZ_JAFNJS010000001.1"/>
</dbReference>
<comment type="caution">
    <text evidence="3">The sequence shown here is derived from an EMBL/GenBank/DDBJ whole genome shotgun (WGS) entry which is preliminary data.</text>
</comment>
<dbReference type="PANTHER" id="PTHR11908:SF132">
    <property type="entry name" value="ALDEHYDE OXIDASE 1-RELATED"/>
    <property type="match status" value="1"/>
</dbReference>
<dbReference type="EMBL" id="JBHRSB010000001">
    <property type="protein sequence ID" value="MFC2998359.1"/>
    <property type="molecule type" value="Genomic_DNA"/>
</dbReference>
<evidence type="ECO:0000256" key="1">
    <source>
        <dbReference type="ARBA" id="ARBA00022505"/>
    </source>
</evidence>
<feature type="domain" description="Aldehyde oxidase/xanthine dehydrogenase a/b hammerhead" evidence="2">
    <location>
        <begin position="28"/>
        <end position="148"/>
    </location>
</feature>
<dbReference type="InterPro" id="IPR016208">
    <property type="entry name" value="Ald_Oxase/xanthine_DH-like"/>
</dbReference>
<accession>A0ABV7BNU2</accession>
<reference evidence="4" key="1">
    <citation type="journal article" date="2019" name="Int. J. Syst. Evol. Microbiol.">
        <title>The Global Catalogue of Microorganisms (GCM) 10K type strain sequencing project: providing services to taxonomists for standard genome sequencing and annotation.</title>
        <authorList>
            <consortium name="The Broad Institute Genomics Platform"/>
            <consortium name="The Broad Institute Genome Sequencing Center for Infectious Disease"/>
            <person name="Wu L."/>
            <person name="Ma J."/>
        </authorList>
    </citation>
    <scope>NUCLEOTIDE SEQUENCE [LARGE SCALE GENOMIC DNA]</scope>
    <source>
        <strain evidence="4">CGMCC 1.16855</strain>
    </source>
</reference>
<dbReference type="InterPro" id="IPR008274">
    <property type="entry name" value="AldOxase/xan_DH_MoCoBD1"/>
</dbReference>
<dbReference type="SMART" id="SM01008">
    <property type="entry name" value="Ald_Xan_dh_C"/>
    <property type="match status" value="1"/>
</dbReference>
<dbReference type="Pfam" id="PF02738">
    <property type="entry name" value="MoCoBD_1"/>
    <property type="match status" value="1"/>
</dbReference>
<dbReference type="PANTHER" id="PTHR11908">
    <property type="entry name" value="XANTHINE DEHYDROGENASE"/>
    <property type="match status" value="1"/>
</dbReference>
<keyword evidence="1" id="KW-0500">Molybdenum</keyword>
<dbReference type="Proteomes" id="UP001595420">
    <property type="component" value="Unassembled WGS sequence"/>
</dbReference>
<name>A0ABV7BNU2_9PROT</name>
<sequence length="776" mass="81718">MNLPLDPAQLKFGIGQSVSRKEDPVLLRGEGRYSDDLSLPGQLHAAMVRSPYAHGVLRGIDLAEARSLPGVVAIYTGQDLEAAGIGPMPASVGQKNRDGSAAHLPTQPVLATSRVRFVGDPVAIVVAETAKQARDAVEAVILDVEALPAVTDMREAASPGAPQLYDDVPGNQVVDFHYGDAAAVAAAFAGAAHVTKLSIRNSRIVVSPMEPRSAIASWEEDRYVLRMGSQGVFGMRAGIAKVMGVKPEALRVLTGNVGGSFGMKASVYPEYPALLHAARQLGRPVKWTDSRSESFLADSHGRDHDMEAELALDAEGKFLALRVTGFGNLGAYLSNATTIPSTANTVKNVIGVYRTPLVEVSTRCVFTNTTPVGAYRGAGRPEGNYYMERLVDQAAREMGIDRVELRRRNQITPDHIPYDAPSGMRYDSGNFPLLLDRALEAAEWDSFAQRRAEARARGKLRGIGIGQYLEVTAPASKEMGGIRFDADGGVTILTGTLDYGQGHASAFAQVLVDRLGVPFDRIRLEQGDSDLLIAGGGTGGSRSIMASGTAIASASALVIEKGKPLAANLLEAAVEDIEFVAGRFTIAGTDRGIGIMDLAAQLRSETGASSALDVSHTDQYEESAFPNGCHVAEVEVDPETGETQVVRYTTVNDFGVLVNPMLVAGQAHGGIVQGIGQALMEATAYDDSGQLLSGSYMDYGLPRAEHAPFFGFASQPSPARTNVLGAKGCGEAGCAGALPSVMNALADALAERGISHIDMPATPQKVWAALQAGGPG</sequence>
<proteinExistence type="predicted"/>
<organism evidence="3 4">
    <name type="scientific">Falsiroseomonas tokyonensis</name>
    <dbReference type="NCBI Taxonomy" id="430521"/>
    <lineage>
        <taxon>Bacteria</taxon>
        <taxon>Pseudomonadati</taxon>
        <taxon>Pseudomonadota</taxon>
        <taxon>Alphaproteobacteria</taxon>
        <taxon>Acetobacterales</taxon>
        <taxon>Roseomonadaceae</taxon>
        <taxon>Falsiroseomonas</taxon>
    </lineage>
</organism>
<protein>
    <submittedName>
        <fullName evidence="3">Xanthine dehydrogenase family protein molybdopterin-binding subunit</fullName>
    </submittedName>
</protein>